<dbReference type="InterPro" id="IPR036188">
    <property type="entry name" value="FAD/NAD-bd_sf"/>
</dbReference>
<evidence type="ECO:0000313" key="6">
    <source>
        <dbReference type="EMBL" id="KAK8039492.1"/>
    </source>
</evidence>
<dbReference type="InterPro" id="IPR007867">
    <property type="entry name" value="GMC_OxRtase_C"/>
</dbReference>
<evidence type="ECO:0000256" key="3">
    <source>
        <dbReference type="SAM" id="SignalP"/>
    </source>
</evidence>
<sequence length="627" mass="67342">MHSPLNHVGLGAVLLVASVTEVHAAPTHHSIRARQLLGSSFGVPGDDRAFDYVVVGGGTAGLTIATRLVEQQAGTVAVVEAGTFYELSNGNLSEVPATDGAFTGKAADDWQPMIDWGYQTTPQAGANNESIHYARGKTLGGSSGRNYMLYHRGTKSTYQMWADQVGDESYEFDNFLPYFEKSLNFTPPNADLRFSNSTPFYDGSVLGDGSGPLHVSFPNYAQVLATWAVRGLEAIGIPVIDGFNSGKLLGQSYCIFTINPSTATRDSSETSFLRKGLEYDTYTVYPLTLAKRILFDDQKRATGVVVDTQGAEYTLAANKEVILSAGFVGSPQLLQVSGIGPRELLAQHDIPVVADLPAVGQGLQDHVFFSVSYVVNGPTTSSLQFPDVAAEQARLYRETHGGLYSNPTTDVLGWEKVPARLREAWDNETRTALAAYPPDWPELEYISLGAWLGEFQDSRHGAPQDGKNYGSLCVALCAPRSRGSVIIASPDAAAHPLINPNFLVDPTDQAVAVAGFKRARDFWQSDAMAGLRIGAEAYPGPEVQSDADILEAIRRSYNTVYHGASTCRMGKSGDDGRAVVDSRGRVFGVEGLRVVDASAFPLLPPGHPQATVYALAEKIACDISSNC</sequence>
<feature type="chain" id="PRO_5045083075" evidence="3">
    <location>
        <begin position="25"/>
        <end position="627"/>
    </location>
</feature>
<dbReference type="Gene3D" id="3.50.50.60">
    <property type="entry name" value="FAD/NAD(P)-binding domain"/>
    <property type="match status" value="1"/>
</dbReference>
<dbReference type="InterPro" id="IPR012132">
    <property type="entry name" value="GMC_OxRdtase"/>
</dbReference>
<feature type="domain" description="Glucose-methanol-choline oxidoreductase C-terminal" evidence="5">
    <location>
        <begin position="479"/>
        <end position="616"/>
    </location>
</feature>
<evidence type="ECO:0000259" key="5">
    <source>
        <dbReference type="Pfam" id="PF05199"/>
    </source>
</evidence>
<comment type="caution">
    <text evidence="6">The sequence shown here is derived from an EMBL/GenBank/DDBJ whole genome shotgun (WGS) entry which is preliminary data.</text>
</comment>
<name>A0ABR1SYT6_9PEZI</name>
<dbReference type="EMBL" id="JAQQWK010000006">
    <property type="protein sequence ID" value="KAK8039492.1"/>
    <property type="molecule type" value="Genomic_DNA"/>
</dbReference>
<dbReference type="Gene3D" id="3.30.560.10">
    <property type="entry name" value="Glucose Oxidase, domain 3"/>
    <property type="match status" value="1"/>
</dbReference>
<organism evidence="6 7">
    <name type="scientific">Apiospora rasikravindrae</name>
    <dbReference type="NCBI Taxonomy" id="990691"/>
    <lineage>
        <taxon>Eukaryota</taxon>
        <taxon>Fungi</taxon>
        <taxon>Dikarya</taxon>
        <taxon>Ascomycota</taxon>
        <taxon>Pezizomycotina</taxon>
        <taxon>Sordariomycetes</taxon>
        <taxon>Xylariomycetidae</taxon>
        <taxon>Amphisphaeriales</taxon>
        <taxon>Apiosporaceae</taxon>
        <taxon>Apiospora</taxon>
    </lineage>
</organism>
<proteinExistence type="inferred from homology"/>
<keyword evidence="3" id="KW-0732">Signal</keyword>
<dbReference type="PANTHER" id="PTHR11552">
    <property type="entry name" value="GLUCOSE-METHANOL-CHOLINE GMC OXIDOREDUCTASE"/>
    <property type="match status" value="1"/>
</dbReference>
<dbReference type="Pfam" id="PF00732">
    <property type="entry name" value="GMC_oxred_N"/>
    <property type="match status" value="1"/>
</dbReference>
<accession>A0ABR1SYT6</accession>
<keyword evidence="2" id="KW-0325">Glycoprotein</keyword>
<feature type="domain" description="Glucose-methanol-choline oxidoreductase N-terminal" evidence="4">
    <location>
        <begin position="50"/>
        <end position="367"/>
    </location>
</feature>
<gene>
    <name evidence="6" type="ORF">PG993_007903</name>
</gene>
<evidence type="ECO:0000256" key="2">
    <source>
        <dbReference type="ARBA" id="ARBA00023180"/>
    </source>
</evidence>
<dbReference type="SUPFAM" id="SSF54373">
    <property type="entry name" value="FAD-linked reductases, C-terminal domain"/>
    <property type="match status" value="1"/>
</dbReference>
<evidence type="ECO:0000256" key="1">
    <source>
        <dbReference type="ARBA" id="ARBA00010790"/>
    </source>
</evidence>
<dbReference type="SUPFAM" id="SSF51905">
    <property type="entry name" value="FAD/NAD(P)-binding domain"/>
    <property type="match status" value="1"/>
</dbReference>
<dbReference type="Pfam" id="PF05199">
    <property type="entry name" value="GMC_oxred_C"/>
    <property type="match status" value="1"/>
</dbReference>
<reference evidence="6 7" key="1">
    <citation type="submission" date="2023-01" db="EMBL/GenBank/DDBJ databases">
        <title>Analysis of 21 Apiospora genomes using comparative genomics revels a genus with tremendous synthesis potential of carbohydrate active enzymes and secondary metabolites.</title>
        <authorList>
            <person name="Sorensen T."/>
        </authorList>
    </citation>
    <scope>NUCLEOTIDE SEQUENCE [LARGE SCALE GENOMIC DNA]</scope>
    <source>
        <strain evidence="6 7">CBS 33761</strain>
    </source>
</reference>
<dbReference type="PIRSF" id="PIRSF000137">
    <property type="entry name" value="Alcohol_oxidase"/>
    <property type="match status" value="1"/>
</dbReference>
<feature type="signal peptide" evidence="3">
    <location>
        <begin position="1"/>
        <end position="24"/>
    </location>
</feature>
<comment type="similarity">
    <text evidence="1">Belongs to the GMC oxidoreductase family.</text>
</comment>
<keyword evidence="7" id="KW-1185">Reference proteome</keyword>
<protein>
    <submittedName>
        <fullName evidence="6">Uncharacterized protein</fullName>
    </submittedName>
</protein>
<evidence type="ECO:0000313" key="7">
    <source>
        <dbReference type="Proteomes" id="UP001444661"/>
    </source>
</evidence>
<dbReference type="InterPro" id="IPR000172">
    <property type="entry name" value="GMC_OxRdtase_N"/>
</dbReference>
<dbReference type="PANTHER" id="PTHR11552:SF138">
    <property type="entry name" value="DEHYDROGENASE PKFF-RELATED"/>
    <property type="match status" value="1"/>
</dbReference>
<evidence type="ECO:0000259" key="4">
    <source>
        <dbReference type="Pfam" id="PF00732"/>
    </source>
</evidence>
<dbReference type="Proteomes" id="UP001444661">
    <property type="component" value="Unassembled WGS sequence"/>
</dbReference>